<name>A0A7V4E3U0_UNCW3</name>
<keyword evidence="4 10" id="KW-0067">ATP-binding</keyword>
<dbReference type="PANTHER" id="PTHR43394:SF1">
    <property type="entry name" value="ATP-BINDING CASSETTE SUB-FAMILY B MEMBER 10, MITOCHONDRIAL"/>
    <property type="match status" value="1"/>
</dbReference>
<comment type="subcellular location">
    <subcellularLocation>
        <location evidence="1">Cell membrane</location>
        <topology evidence="1">Multi-pass membrane protein</topology>
    </subcellularLocation>
</comment>
<feature type="domain" description="ABC transmembrane type-1" evidence="9">
    <location>
        <begin position="25"/>
        <end position="307"/>
    </location>
</feature>
<evidence type="ECO:0000256" key="5">
    <source>
        <dbReference type="ARBA" id="ARBA00022989"/>
    </source>
</evidence>
<dbReference type="PROSITE" id="PS50929">
    <property type="entry name" value="ABC_TM1F"/>
    <property type="match status" value="1"/>
</dbReference>
<feature type="transmembrane region" description="Helical" evidence="7">
    <location>
        <begin position="162"/>
        <end position="182"/>
    </location>
</feature>
<evidence type="ECO:0000259" key="9">
    <source>
        <dbReference type="PROSITE" id="PS50929"/>
    </source>
</evidence>
<dbReference type="InterPro" id="IPR003439">
    <property type="entry name" value="ABC_transporter-like_ATP-bd"/>
</dbReference>
<dbReference type="InterPro" id="IPR011527">
    <property type="entry name" value="ABC1_TM_dom"/>
</dbReference>
<keyword evidence="3" id="KW-0547">Nucleotide-binding</keyword>
<dbReference type="SUPFAM" id="SSF90123">
    <property type="entry name" value="ABC transporter transmembrane region"/>
    <property type="match status" value="1"/>
</dbReference>
<dbReference type="InterPro" id="IPR039421">
    <property type="entry name" value="Type_1_exporter"/>
</dbReference>
<dbReference type="CDD" id="cd07346">
    <property type="entry name" value="ABC_6TM_exporters"/>
    <property type="match status" value="1"/>
</dbReference>
<evidence type="ECO:0000256" key="1">
    <source>
        <dbReference type="ARBA" id="ARBA00004651"/>
    </source>
</evidence>
<keyword evidence="5 7" id="KW-1133">Transmembrane helix</keyword>
<protein>
    <submittedName>
        <fullName evidence="10">ABC transporter ATP-binding protein</fullName>
    </submittedName>
</protein>
<dbReference type="InterPro" id="IPR017871">
    <property type="entry name" value="ABC_transporter-like_CS"/>
</dbReference>
<dbReference type="Gene3D" id="3.40.50.300">
    <property type="entry name" value="P-loop containing nucleotide triphosphate hydrolases"/>
    <property type="match status" value="1"/>
</dbReference>
<dbReference type="EMBL" id="DTDJ01000011">
    <property type="protein sequence ID" value="HGL16915.1"/>
    <property type="molecule type" value="Genomic_DNA"/>
</dbReference>
<dbReference type="PANTHER" id="PTHR43394">
    <property type="entry name" value="ATP-DEPENDENT PERMEASE MDL1, MITOCHONDRIAL"/>
    <property type="match status" value="1"/>
</dbReference>
<dbReference type="Pfam" id="PF00664">
    <property type="entry name" value="ABC_membrane"/>
    <property type="match status" value="1"/>
</dbReference>
<evidence type="ECO:0000256" key="2">
    <source>
        <dbReference type="ARBA" id="ARBA00022692"/>
    </source>
</evidence>
<evidence type="ECO:0000256" key="6">
    <source>
        <dbReference type="ARBA" id="ARBA00023136"/>
    </source>
</evidence>
<dbReference type="Pfam" id="PF00005">
    <property type="entry name" value="ABC_tran"/>
    <property type="match status" value="1"/>
</dbReference>
<dbReference type="PROSITE" id="PS00211">
    <property type="entry name" value="ABC_TRANSPORTER_1"/>
    <property type="match status" value="1"/>
</dbReference>
<evidence type="ECO:0000256" key="3">
    <source>
        <dbReference type="ARBA" id="ARBA00022741"/>
    </source>
</evidence>
<reference evidence="10" key="1">
    <citation type="journal article" date="2020" name="mSystems">
        <title>Genome- and Community-Level Interaction Insights into Carbon Utilization and Element Cycling Functions of Hydrothermarchaeota in Hydrothermal Sediment.</title>
        <authorList>
            <person name="Zhou Z."/>
            <person name="Liu Y."/>
            <person name="Xu W."/>
            <person name="Pan J."/>
            <person name="Luo Z.H."/>
            <person name="Li M."/>
        </authorList>
    </citation>
    <scope>NUCLEOTIDE SEQUENCE [LARGE SCALE GENOMIC DNA]</scope>
    <source>
        <strain evidence="10">SpSt-69</strain>
    </source>
</reference>
<feature type="transmembrane region" description="Helical" evidence="7">
    <location>
        <begin position="62"/>
        <end position="81"/>
    </location>
</feature>
<keyword evidence="6 7" id="KW-0472">Membrane</keyword>
<sequence>MHQSDLKLFIRYFKRYTLFQGSLFALSLFLLLLGTALQLPVPLIFKEIIDRIIPAKDLPLLGIYSLLILVVVILREFTLYFSKLVDQKLRNGIYKKMVDELLYVYYQLPFKKVKEKDSGYFYSRVFNEPAEIEESLTSTATFAIKVFLIFFFGLIVCLRLSWKLTLFVLFLSTGFYFLNLLFGKKIRDYSLKFQEFKARFGEIALEVLKGFKIVNLMQVVVPVKKILSPALNDYLGIRLKRVEVSGIYSGVYGVLSDFLPVGVFLFGSIEIVRGNLTVGGLVAFMELMRYISSPMDSISEIFIEIQTTAGVIERIEEFKATADRNGGVSFEGSINAISLENVAVDFGGNRFIEGLSYEFVKGKKYAILGPNGSGKSTLIEIITGLINPSEGTVKLNSTLPLEKVSKKDYFKRLSVSFYPPLLLPTLKDNLALISDGKLREVAKKDILKEREDDVKFSQLSAGEKQKLSLLIALSRENCDFLILDEPLANLDDVSKEYYWTLIENYSRGKGLIVALPSAEIDLSGFEKMFLEKVEHNSST</sequence>
<dbReference type="InterPro" id="IPR036640">
    <property type="entry name" value="ABC1_TM_sf"/>
</dbReference>
<proteinExistence type="predicted"/>
<dbReference type="InterPro" id="IPR003593">
    <property type="entry name" value="AAA+_ATPase"/>
</dbReference>
<evidence type="ECO:0000256" key="4">
    <source>
        <dbReference type="ARBA" id="ARBA00022840"/>
    </source>
</evidence>
<accession>A0A7V4E3U0</accession>
<dbReference type="PROSITE" id="PS50893">
    <property type="entry name" value="ABC_TRANSPORTER_2"/>
    <property type="match status" value="1"/>
</dbReference>
<dbReference type="SMART" id="SM00382">
    <property type="entry name" value="AAA"/>
    <property type="match status" value="1"/>
</dbReference>
<keyword evidence="2 7" id="KW-0812">Transmembrane</keyword>
<evidence type="ECO:0000256" key="7">
    <source>
        <dbReference type="SAM" id="Phobius"/>
    </source>
</evidence>
<dbReference type="GO" id="GO:0015421">
    <property type="term" value="F:ABC-type oligopeptide transporter activity"/>
    <property type="evidence" value="ECO:0007669"/>
    <property type="project" value="TreeGrafter"/>
</dbReference>
<dbReference type="GO" id="GO:0005886">
    <property type="term" value="C:plasma membrane"/>
    <property type="evidence" value="ECO:0007669"/>
    <property type="project" value="UniProtKB-SubCell"/>
</dbReference>
<comment type="caution">
    <text evidence="10">The sequence shown here is derived from an EMBL/GenBank/DDBJ whole genome shotgun (WGS) entry which is preliminary data.</text>
</comment>
<evidence type="ECO:0000259" key="8">
    <source>
        <dbReference type="PROSITE" id="PS50893"/>
    </source>
</evidence>
<dbReference type="InterPro" id="IPR027417">
    <property type="entry name" value="P-loop_NTPase"/>
</dbReference>
<dbReference type="AlphaFoldDB" id="A0A7V4E3U0"/>
<feature type="transmembrane region" description="Helical" evidence="7">
    <location>
        <begin position="136"/>
        <end position="156"/>
    </location>
</feature>
<organism evidence="10">
    <name type="scientific">candidate division WOR-3 bacterium</name>
    <dbReference type="NCBI Taxonomy" id="2052148"/>
    <lineage>
        <taxon>Bacteria</taxon>
        <taxon>Bacteria division WOR-3</taxon>
    </lineage>
</organism>
<dbReference type="GO" id="GO:0005524">
    <property type="term" value="F:ATP binding"/>
    <property type="evidence" value="ECO:0007669"/>
    <property type="project" value="UniProtKB-KW"/>
</dbReference>
<evidence type="ECO:0000313" key="10">
    <source>
        <dbReference type="EMBL" id="HGL16915.1"/>
    </source>
</evidence>
<dbReference type="SUPFAM" id="SSF52540">
    <property type="entry name" value="P-loop containing nucleoside triphosphate hydrolases"/>
    <property type="match status" value="1"/>
</dbReference>
<feature type="domain" description="ABC transporter" evidence="8">
    <location>
        <begin position="337"/>
        <end position="539"/>
    </location>
</feature>
<gene>
    <name evidence="10" type="ORF">ENU66_01025</name>
</gene>
<dbReference type="GO" id="GO:0016887">
    <property type="term" value="F:ATP hydrolysis activity"/>
    <property type="evidence" value="ECO:0007669"/>
    <property type="project" value="InterPro"/>
</dbReference>
<dbReference type="Gene3D" id="1.20.1560.10">
    <property type="entry name" value="ABC transporter type 1, transmembrane domain"/>
    <property type="match status" value="1"/>
</dbReference>